<gene>
    <name evidence="2" type="ORF">Q8A70_20760</name>
</gene>
<sequence length="265" mass="28510">MIKETFGSVKPIIAMVHFPPLPGSPLYDAKRGMNWIVESASKDIAALQKGGVDAVMFGNEGDRPYILKATPESLSAYSAAVMALKSEIKVPFGVNYLWDPVATVAVAVATGARFGREIMTGVYDSDMGIWAPDCAGAVRLRHNLGRDDIKLMYNINAEFASPMGTRTLAQRAKSAVFASLADIVLVSGVMTGEATETSDLKSVKDVLPNTPVFANTGVNIDNVQDILAIGDGVIIGTHFKVDGDTWKAVDGDRVKRFMDKVRTLR</sequence>
<dbReference type="Gene3D" id="3.20.20.70">
    <property type="entry name" value="Aldolase class I"/>
    <property type="match status" value="1"/>
</dbReference>
<dbReference type="InterPro" id="IPR011060">
    <property type="entry name" value="RibuloseP-bd_barrel"/>
</dbReference>
<dbReference type="SUPFAM" id="SSF51366">
    <property type="entry name" value="Ribulose-phoshate binding barrel"/>
    <property type="match status" value="1"/>
</dbReference>
<comment type="caution">
    <text evidence="2">The sequence shown here is derived from an EMBL/GenBank/DDBJ whole genome shotgun (WGS) entry which is preliminary data.</text>
</comment>
<dbReference type="PIRSF" id="PIRSF005956">
    <property type="entry name" value="BtpA"/>
    <property type="match status" value="1"/>
</dbReference>
<dbReference type="InterPro" id="IPR013785">
    <property type="entry name" value="Aldolase_TIM"/>
</dbReference>
<keyword evidence="3" id="KW-1185">Reference proteome</keyword>
<organism evidence="2 3">
    <name type="scientific">Dongia sedimenti</name>
    <dbReference type="NCBI Taxonomy" id="3064282"/>
    <lineage>
        <taxon>Bacteria</taxon>
        <taxon>Pseudomonadati</taxon>
        <taxon>Pseudomonadota</taxon>
        <taxon>Alphaproteobacteria</taxon>
        <taxon>Rhodospirillales</taxon>
        <taxon>Dongiaceae</taxon>
        <taxon>Dongia</taxon>
    </lineage>
</organism>
<dbReference type="NCBIfam" id="TIGR00259">
    <property type="entry name" value="thylakoid_BtpA"/>
    <property type="match status" value="1"/>
</dbReference>
<reference evidence="3" key="1">
    <citation type="submission" date="2023-08" db="EMBL/GenBank/DDBJ databases">
        <title>Rhodospirillaceae gen. nov., a novel taxon isolated from the Yangtze River Yuezi River estuary sludge.</title>
        <authorList>
            <person name="Ruan L."/>
        </authorList>
    </citation>
    <scope>NUCLEOTIDE SEQUENCE [LARGE SCALE GENOMIC DNA]</scope>
    <source>
        <strain evidence="3">R-7</strain>
    </source>
</reference>
<dbReference type="InterPro" id="IPR005137">
    <property type="entry name" value="BtpA"/>
</dbReference>
<name>A0ABU0YQY8_9PROT</name>
<evidence type="ECO:0000313" key="3">
    <source>
        <dbReference type="Proteomes" id="UP001230156"/>
    </source>
</evidence>
<protein>
    <submittedName>
        <fullName evidence="2">BtpA/SgcQ family protein</fullName>
    </submittedName>
</protein>
<dbReference type="RefSeq" id="WP_379958993.1">
    <property type="nucleotide sequence ID" value="NZ_JAUYVI010000006.1"/>
</dbReference>
<proteinExistence type="inferred from homology"/>
<dbReference type="EMBL" id="JAUYVI010000006">
    <property type="protein sequence ID" value="MDQ7250134.1"/>
    <property type="molecule type" value="Genomic_DNA"/>
</dbReference>
<dbReference type="PANTHER" id="PTHR21381:SF3">
    <property type="entry name" value="SGC REGION PROTEIN SGCQ-RELATED"/>
    <property type="match status" value="1"/>
</dbReference>
<accession>A0ABU0YQY8</accession>
<evidence type="ECO:0000256" key="1">
    <source>
        <dbReference type="ARBA" id="ARBA00006007"/>
    </source>
</evidence>
<comment type="similarity">
    <text evidence="1">Belongs to the BtpA family.</text>
</comment>
<evidence type="ECO:0000313" key="2">
    <source>
        <dbReference type="EMBL" id="MDQ7250134.1"/>
    </source>
</evidence>
<dbReference type="PANTHER" id="PTHR21381">
    <property type="entry name" value="ZGC:162297"/>
    <property type="match status" value="1"/>
</dbReference>
<dbReference type="Proteomes" id="UP001230156">
    <property type="component" value="Unassembled WGS sequence"/>
</dbReference>
<dbReference type="Pfam" id="PF03437">
    <property type="entry name" value="BtpA"/>
    <property type="match status" value="1"/>
</dbReference>